<name>A0A5R9G6L2_9BACL</name>
<organism evidence="1 2">
    <name type="scientific">Paenibacillus antri</name>
    <dbReference type="NCBI Taxonomy" id="2582848"/>
    <lineage>
        <taxon>Bacteria</taxon>
        <taxon>Bacillati</taxon>
        <taxon>Bacillota</taxon>
        <taxon>Bacilli</taxon>
        <taxon>Bacillales</taxon>
        <taxon>Paenibacillaceae</taxon>
        <taxon>Paenibacillus</taxon>
    </lineage>
</organism>
<dbReference type="Proteomes" id="UP000309676">
    <property type="component" value="Unassembled WGS sequence"/>
</dbReference>
<accession>A0A5R9G6L2</accession>
<protein>
    <recommendedName>
        <fullName evidence="3">DUF559 domain-containing protein</fullName>
    </recommendedName>
</protein>
<gene>
    <name evidence="1" type="ORF">FE782_11685</name>
</gene>
<reference evidence="1 2" key="1">
    <citation type="submission" date="2019-05" db="EMBL/GenBank/DDBJ databases">
        <authorList>
            <person name="Narsing Rao M.P."/>
            <person name="Li W.J."/>
        </authorList>
    </citation>
    <scope>NUCLEOTIDE SEQUENCE [LARGE SCALE GENOMIC DNA]</scope>
    <source>
        <strain evidence="1 2">SYSU_K30003</strain>
    </source>
</reference>
<evidence type="ECO:0008006" key="3">
    <source>
        <dbReference type="Google" id="ProtNLM"/>
    </source>
</evidence>
<evidence type="ECO:0000313" key="1">
    <source>
        <dbReference type="EMBL" id="TLS52032.1"/>
    </source>
</evidence>
<dbReference type="OrthoDB" id="2677830at2"/>
<dbReference type="RefSeq" id="WP_138194276.1">
    <property type="nucleotide sequence ID" value="NZ_VCIW01000006.1"/>
</dbReference>
<comment type="caution">
    <text evidence="1">The sequence shown here is derived from an EMBL/GenBank/DDBJ whole genome shotgun (WGS) entry which is preliminary data.</text>
</comment>
<proteinExistence type="predicted"/>
<dbReference type="AlphaFoldDB" id="A0A5R9G6L2"/>
<evidence type="ECO:0000313" key="2">
    <source>
        <dbReference type="Proteomes" id="UP000309676"/>
    </source>
</evidence>
<keyword evidence="2" id="KW-1185">Reference proteome</keyword>
<sequence length="233" mass="27089">MAEPFESAHERWLQSHLEGRTGERRGRLTRKRYAETLFLRQVWWPLFGSFDALHPEYEVADWRGRSYFADFVWLPGSGEKLVFEVKGFGPHVTEMDRRGYCEELNRETFLQGLGYRVISIPHDDVASRPDVVQSLLRMVLSRFQPIRKSRARPSLIEREIMLLAFSCAGVLRGVDVATHLDVSHRTAVRYLQRLCEKGVLEALRNGAKGERVTEYRVIKEKQGLLGLWQWDEG</sequence>
<dbReference type="EMBL" id="VCIW01000006">
    <property type="protein sequence ID" value="TLS52032.1"/>
    <property type="molecule type" value="Genomic_DNA"/>
</dbReference>